<proteinExistence type="predicted"/>
<protein>
    <submittedName>
        <fullName evidence="1">Uncharacterized protein</fullName>
    </submittedName>
</protein>
<dbReference type="Proteomes" id="UP000836387">
    <property type="component" value="Unassembled WGS sequence"/>
</dbReference>
<sequence>MNRPNNHEMLLALEKVQRGKQCRQQSILGKLKDLMLADRLLAEFALNLRIIVVVKLLPELDQVASHITEYVRTEGGERWVGNLSFLRIGSDGRFDPVRAGVGQAGRDDGAQSIEDLHGPESIISVFALEAVQVTVEDGIDEGRRGLELIFESVQFSADINNLRARILTTALGIVRLRIALGKDHELGLELGEITGTGIRKQ</sequence>
<evidence type="ECO:0000313" key="2">
    <source>
        <dbReference type="Proteomes" id="UP000836387"/>
    </source>
</evidence>
<name>A0ACA9T8P6_BIOOC</name>
<organism evidence="1 2">
    <name type="scientific">Clonostachys rosea f. rosea IK726</name>
    <dbReference type="NCBI Taxonomy" id="1349383"/>
    <lineage>
        <taxon>Eukaryota</taxon>
        <taxon>Fungi</taxon>
        <taxon>Dikarya</taxon>
        <taxon>Ascomycota</taxon>
        <taxon>Pezizomycotina</taxon>
        <taxon>Sordariomycetes</taxon>
        <taxon>Hypocreomycetidae</taxon>
        <taxon>Hypocreales</taxon>
        <taxon>Bionectriaceae</taxon>
        <taxon>Clonostachys</taxon>
    </lineage>
</organism>
<keyword evidence="2" id="KW-1185">Reference proteome</keyword>
<dbReference type="EMBL" id="CADEHS020000001">
    <property type="protein sequence ID" value="CAG9936876.1"/>
    <property type="molecule type" value="Genomic_DNA"/>
</dbReference>
<reference evidence="1" key="2">
    <citation type="submission" date="2021-10" db="EMBL/GenBank/DDBJ databases">
        <authorList>
            <person name="Piombo E."/>
        </authorList>
    </citation>
    <scope>NUCLEOTIDE SEQUENCE</scope>
</reference>
<accession>A0ACA9T8P6</accession>
<gene>
    <name evidence="1" type="ORF">CRV2_00004058</name>
</gene>
<reference evidence="1" key="1">
    <citation type="submission" date="2020-04" db="EMBL/GenBank/DDBJ databases">
        <authorList>
            <person name="Broberg M."/>
        </authorList>
    </citation>
    <scope>NUCLEOTIDE SEQUENCE</scope>
</reference>
<comment type="caution">
    <text evidence="1">The sequence shown here is derived from an EMBL/GenBank/DDBJ whole genome shotgun (WGS) entry which is preliminary data.</text>
</comment>
<evidence type="ECO:0000313" key="1">
    <source>
        <dbReference type="EMBL" id="CAG9936876.1"/>
    </source>
</evidence>